<dbReference type="RefSeq" id="XP_022479571.1">
    <property type="nucleotide sequence ID" value="XM_022613777.1"/>
</dbReference>
<dbReference type="OrthoDB" id="4798307at2759"/>
<dbReference type="Proteomes" id="UP000176998">
    <property type="component" value="Unassembled WGS sequence"/>
</dbReference>
<evidence type="ECO:0000256" key="1">
    <source>
        <dbReference type="SAM" id="SignalP"/>
    </source>
</evidence>
<dbReference type="EMBL" id="MJBS01000012">
    <property type="protein sequence ID" value="OHF02431.1"/>
    <property type="molecule type" value="Genomic_DNA"/>
</dbReference>
<feature type="chain" id="PRO_5009603065" description="Avirulence Effector AvrLm4-7 domain-containing protein" evidence="1">
    <location>
        <begin position="23"/>
        <end position="165"/>
    </location>
</feature>
<reference evidence="2 3" key="1">
    <citation type="submission" date="2016-09" db="EMBL/GenBank/DDBJ databases">
        <authorList>
            <person name="Capua I."/>
            <person name="De Benedictis P."/>
            <person name="Joannis T."/>
            <person name="Lombin L.H."/>
            <person name="Cattoli G."/>
        </authorList>
    </citation>
    <scope>NUCLEOTIDE SEQUENCE [LARGE SCALE GENOMIC DNA]</scope>
    <source>
        <strain evidence="2 3">IMI 309357</strain>
    </source>
</reference>
<proteinExistence type="predicted"/>
<sequence length="165" mass="18806">MKLPLKAVVLLVLASTATLVSAIKPWGKSPMNARERLHLWNQAACKQLRKSPFPRRWVSTSFTVTAIVDEDIESLCHRLWHNIKRSDGYCTTPTKPVCEDRGDKEIGEKVVYWSFNVFGFCPPSAVDSAWWESTGNIWGPSNCREGKYTNKNLPSLPFPEPERER</sequence>
<protein>
    <recommendedName>
        <fullName evidence="4">Avirulence Effector AvrLm4-7 domain-containing protein</fullName>
    </recommendedName>
</protein>
<name>A0A1G4BLW9_9PEZI</name>
<keyword evidence="3" id="KW-1185">Reference proteome</keyword>
<accession>A0A1G4BLW9</accession>
<evidence type="ECO:0008006" key="4">
    <source>
        <dbReference type="Google" id="ProtNLM"/>
    </source>
</evidence>
<organism evidence="2 3">
    <name type="scientific">Colletotrichum orchidophilum</name>
    <dbReference type="NCBI Taxonomy" id="1209926"/>
    <lineage>
        <taxon>Eukaryota</taxon>
        <taxon>Fungi</taxon>
        <taxon>Dikarya</taxon>
        <taxon>Ascomycota</taxon>
        <taxon>Pezizomycotina</taxon>
        <taxon>Sordariomycetes</taxon>
        <taxon>Hypocreomycetidae</taxon>
        <taxon>Glomerellales</taxon>
        <taxon>Glomerellaceae</taxon>
        <taxon>Colletotrichum</taxon>
    </lineage>
</organism>
<dbReference type="GeneID" id="34555287"/>
<keyword evidence="1" id="KW-0732">Signal</keyword>
<evidence type="ECO:0000313" key="3">
    <source>
        <dbReference type="Proteomes" id="UP000176998"/>
    </source>
</evidence>
<comment type="caution">
    <text evidence="2">The sequence shown here is derived from an EMBL/GenBank/DDBJ whole genome shotgun (WGS) entry which is preliminary data.</text>
</comment>
<evidence type="ECO:0000313" key="2">
    <source>
        <dbReference type="EMBL" id="OHF02431.1"/>
    </source>
</evidence>
<feature type="signal peptide" evidence="1">
    <location>
        <begin position="1"/>
        <end position="22"/>
    </location>
</feature>
<dbReference type="AlphaFoldDB" id="A0A1G4BLW9"/>
<gene>
    <name evidence="2" type="ORF">CORC01_02126</name>
</gene>